<dbReference type="Gene3D" id="3.10.450.530">
    <property type="entry name" value="Ribonuclease toxin, BrnT, of type II toxin-antitoxin system"/>
    <property type="match status" value="1"/>
</dbReference>
<dbReference type="InterPro" id="IPR007460">
    <property type="entry name" value="BrnT_toxin"/>
</dbReference>
<comment type="caution">
    <text evidence="1">The sequence shown here is derived from an EMBL/GenBank/DDBJ whole genome shotgun (WGS) entry which is preliminary data.</text>
</comment>
<dbReference type="RefSeq" id="WP_323263587.1">
    <property type="nucleotide sequence ID" value="NZ_JAYGIE010000140.1"/>
</dbReference>
<dbReference type="Proteomes" id="UP001301388">
    <property type="component" value="Unassembled WGS sequence"/>
</dbReference>
<proteinExistence type="predicted"/>
<dbReference type="EMBL" id="JAYGIE010000140">
    <property type="protein sequence ID" value="MEA5480632.1"/>
    <property type="molecule type" value="Genomic_DNA"/>
</dbReference>
<name>A0ABU5TQT3_9CYAN</name>
<evidence type="ECO:0000313" key="1">
    <source>
        <dbReference type="EMBL" id="MEA5480632.1"/>
    </source>
</evidence>
<reference evidence="1 2" key="1">
    <citation type="submission" date="2023-12" db="EMBL/GenBank/DDBJ databases">
        <title>Baltic Sea Cyanobacteria.</title>
        <authorList>
            <person name="Delbaje E."/>
            <person name="Fewer D.P."/>
            <person name="Shishido T.K."/>
        </authorList>
    </citation>
    <scope>NUCLEOTIDE SEQUENCE [LARGE SCALE GENOMIC DNA]</scope>
    <source>
        <strain evidence="1 2">UHCC 0370</strain>
    </source>
</reference>
<dbReference type="InterPro" id="IPR038573">
    <property type="entry name" value="BrnT_sf"/>
</dbReference>
<protein>
    <submittedName>
        <fullName evidence="1">BrnT family toxin</fullName>
    </submittedName>
</protein>
<gene>
    <name evidence="1" type="ORF">VB774_23610</name>
</gene>
<dbReference type="Pfam" id="PF04365">
    <property type="entry name" value="BrnT_toxin"/>
    <property type="match status" value="1"/>
</dbReference>
<evidence type="ECO:0000313" key="2">
    <source>
        <dbReference type="Proteomes" id="UP001301388"/>
    </source>
</evidence>
<organism evidence="1 2">
    <name type="scientific">Pseudanabaena galeata UHCC 0370</name>
    <dbReference type="NCBI Taxonomy" id="3110310"/>
    <lineage>
        <taxon>Bacteria</taxon>
        <taxon>Bacillati</taxon>
        <taxon>Cyanobacteriota</taxon>
        <taxon>Cyanophyceae</taxon>
        <taxon>Pseudanabaenales</taxon>
        <taxon>Pseudanabaenaceae</taxon>
        <taxon>Pseudanabaena</taxon>
    </lineage>
</organism>
<accession>A0ABU5TQT3</accession>
<sequence length="97" mass="11568">MSELAFDWDDQKANVNKRKHGISFEEAQTVFYDENARLRYDSDHSLNEERYIILGISSSLRLIVVCHVYREENDIIRIISARKATKQEVQQYRRFSL</sequence>
<keyword evidence="2" id="KW-1185">Reference proteome</keyword>